<dbReference type="PANTHER" id="PTHR24028:SF328">
    <property type="entry name" value="CADHERIN-3"/>
    <property type="match status" value="1"/>
</dbReference>
<dbReference type="InterPro" id="IPR015919">
    <property type="entry name" value="Cadherin-like_sf"/>
</dbReference>
<comment type="caution">
    <text evidence="3">The sequence shown here is derived from an EMBL/GenBank/DDBJ whole genome shotgun (WGS) entry which is preliminary data.</text>
</comment>
<dbReference type="Gene3D" id="1.10.1330.10">
    <property type="entry name" value="Dockerin domain"/>
    <property type="match status" value="1"/>
</dbReference>
<accession>A0ABT7PME0</accession>
<reference evidence="3 4" key="1">
    <citation type="submission" date="2023-06" db="EMBL/GenBank/DDBJ databases">
        <title>Roseiconus lacunae JC819 isolated from Gulf of Mannar region, Tamil Nadu.</title>
        <authorList>
            <person name="Pk S."/>
            <person name="Ch S."/>
            <person name="Ch V.R."/>
        </authorList>
    </citation>
    <scope>NUCLEOTIDE SEQUENCE [LARGE SCALE GENOMIC DNA]</scope>
    <source>
        <strain evidence="3 4">JC819</strain>
    </source>
</reference>
<dbReference type="Gene3D" id="2.60.40.60">
    <property type="entry name" value="Cadherins"/>
    <property type="match status" value="1"/>
</dbReference>
<organism evidence="3 4">
    <name type="scientific">Roseiconus lacunae</name>
    <dbReference type="NCBI Taxonomy" id="2605694"/>
    <lineage>
        <taxon>Bacteria</taxon>
        <taxon>Pseudomonadati</taxon>
        <taxon>Planctomycetota</taxon>
        <taxon>Planctomycetia</taxon>
        <taxon>Pirellulales</taxon>
        <taxon>Pirellulaceae</taxon>
        <taxon>Roseiconus</taxon>
    </lineage>
</organism>
<evidence type="ECO:0000256" key="2">
    <source>
        <dbReference type="SAM" id="MobiDB-lite"/>
    </source>
</evidence>
<keyword evidence="1" id="KW-0325">Glycoprotein</keyword>
<name>A0ABT7PME0_9BACT</name>
<dbReference type="InterPro" id="IPR036439">
    <property type="entry name" value="Dockerin_dom_sf"/>
</dbReference>
<dbReference type="Gene3D" id="2.60.40.2810">
    <property type="match status" value="1"/>
</dbReference>
<protein>
    <submittedName>
        <fullName evidence="3">Dockerin type I domain-containing protein</fullName>
    </submittedName>
</protein>
<dbReference type="RefSeq" id="WP_289165178.1">
    <property type="nucleotide sequence ID" value="NZ_JASZZN010000015.1"/>
</dbReference>
<dbReference type="CDD" id="cd11304">
    <property type="entry name" value="Cadherin_repeat"/>
    <property type="match status" value="2"/>
</dbReference>
<dbReference type="PANTHER" id="PTHR24028">
    <property type="entry name" value="CADHERIN-87A"/>
    <property type="match status" value="1"/>
</dbReference>
<evidence type="ECO:0000256" key="1">
    <source>
        <dbReference type="ARBA" id="ARBA00023180"/>
    </source>
</evidence>
<feature type="region of interest" description="Disordered" evidence="2">
    <location>
        <begin position="959"/>
        <end position="982"/>
    </location>
</feature>
<dbReference type="SUPFAM" id="SSF49313">
    <property type="entry name" value="Cadherin-like"/>
    <property type="match status" value="1"/>
</dbReference>
<dbReference type="Pfam" id="PF00404">
    <property type="entry name" value="Dockerin_1"/>
    <property type="match status" value="1"/>
</dbReference>
<dbReference type="Pfam" id="PF17963">
    <property type="entry name" value="Big_9"/>
    <property type="match status" value="1"/>
</dbReference>
<dbReference type="EMBL" id="JASZZN010000015">
    <property type="protein sequence ID" value="MDM4017684.1"/>
    <property type="molecule type" value="Genomic_DNA"/>
</dbReference>
<evidence type="ECO:0000313" key="3">
    <source>
        <dbReference type="EMBL" id="MDM4017684.1"/>
    </source>
</evidence>
<gene>
    <name evidence="3" type="ORF">QTN89_19705</name>
</gene>
<dbReference type="SUPFAM" id="SSF117074">
    <property type="entry name" value="Hypothetical protein PA1324"/>
    <property type="match status" value="1"/>
</dbReference>
<keyword evidence="4" id="KW-1185">Reference proteome</keyword>
<dbReference type="Proteomes" id="UP001239462">
    <property type="component" value="Unassembled WGS sequence"/>
</dbReference>
<dbReference type="InterPro" id="IPR002105">
    <property type="entry name" value="Dockerin_1_rpt"/>
</dbReference>
<dbReference type="SUPFAM" id="SSF63446">
    <property type="entry name" value="Type I dockerin domain"/>
    <property type="match status" value="1"/>
</dbReference>
<proteinExistence type="predicted"/>
<evidence type="ECO:0000313" key="4">
    <source>
        <dbReference type="Proteomes" id="UP001239462"/>
    </source>
</evidence>
<sequence length="1061" mass="114153">MSLRLSSDTNLCSNLPSIAGASGAVKRDGVRRRLVFETLGQRRVLAVISGAVFHDLDGSMRPDPAEQRLDSRLAYIDSNDNASLDPGEAFQVADANGEFQFDGVPTGIHPVRLFEGSSFQNQTFPVEASDRRLVPQLDLSDAVDAVRSGNQLHIATSQSVVVMSTSGTSMQGQTLPFSTSGIVSAIESETGPRATLVLGDSGGRSPDPSALWLVHAAGNEPELLFSGTSIDATVGQDGHGLIVEYGENETILHSFHTPRVRAGDQSGNQITVRITPEPQFLPAQAQVLASATAIDVSPDDSSELVSSRSVIAWPVASQGADGQESPALHTSLWDNRSADWIEGSQTVIVGAKELLSFDDEAGLLAIRGVGGEISVLDVEANFAELQQFEAIDGTAQFVGDFNAIAMIEQLADGNTLTLRDVQSKAQLASYDLGTVTHKALVPGDDFASYYSLSTAGVTKIAFRQSDAHRINVTQVDEVHEANFGLRIENENVPPVVQPDFLASAVEDETYTIPSSEFHQLVSDPEGDRLIPLIVQTPVNGDVEFTEDGDLRYEPDADYYGNDSFSVRFHDGQSVSEPVTVSVNVASRPDTPTGITFFGGEIPEHTIGPYVVGGLSVEDADFGDEHQLTVYDHRFAIEGGDLVLVNGPLNYEFESVIYLTIAGIDRATGTYFSQEIAVRVGDENDPVTQLVIGGSDVEENVSGVYIARLSSYDEDRHQPTEYSVDDQRFEIRNDNELWLKDDETLDHETEPTVVMTVSAKDNAGSSTSKEFRLNVLDQPEYGGTLRLTNETVVELEAGATVGEVRVDGLSVQVDSYSVDDTRFEVDGRTLKLLDDVFVRRSAAEEIGLTVTAYLANGETSSISTPFVIEVLENASPFHNDDNPYDVDGNGTISPIDALAIINFLNRYGPGPVGPGDPGYGYDVNKDGQVTPLDALLVINILNAIQSGATVGGAKMNDVVDPDATNVDEGGQAEAPSPDASVQNSASRMMMSTSFALDLPAIDESVEETDSTFWASSLNVDPLLSVDEAQRATDWLNEIRDEEDTELNVAIDELLVLLQQSLR</sequence>
<dbReference type="InterPro" id="IPR050174">
    <property type="entry name" value="Protocadherin/Cadherin-CA"/>
</dbReference>